<organism evidence="2 3">
    <name type="scientific">Pseudallescheria apiosperma</name>
    <name type="common">Scedosporium apiospermum</name>
    <dbReference type="NCBI Taxonomy" id="563466"/>
    <lineage>
        <taxon>Eukaryota</taxon>
        <taxon>Fungi</taxon>
        <taxon>Dikarya</taxon>
        <taxon>Ascomycota</taxon>
        <taxon>Pezizomycotina</taxon>
        <taxon>Sordariomycetes</taxon>
        <taxon>Hypocreomycetidae</taxon>
        <taxon>Microascales</taxon>
        <taxon>Microascaceae</taxon>
        <taxon>Scedosporium</taxon>
    </lineage>
</organism>
<feature type="compositionally biased region" description="Polar residues" evidence="1">
    <location>
        <begin position="630"/>
        <end position="652"/>
    </location>
</feature>
<feature type="compositionally biased region" description="Low complexity" evidence="1">
    <location>
        <begin position="531"/>
        <end position="542"/>
    </location>
</feature>
<dbReference type="VEuPathDB" id="FungiDB:SAPIO_CDS6047"/>
<dbReference type="GeneID" id="27725119"/>
<accession>A0A084G5Z8</accession>
<dbReference type="AlphaFoldDB" id="A0A084G5Z8"/>
<feature type="compositionally biased region" description="Polar residues" evidence="1">
    <location>
        <begin position="431"/>
        <end position="447"/>
    </location>
</feature>
<proteinExistence type="predicted"/>
<comment type="caution">
    <text evidence="2">The sequence shown here is derived from an EMBL/GenBank/DDBJ whole genome shotgun (WGS) entry which is preliminary data.</text>
</comment>
<dbReference type="HOGENOM" id="CLU_012848_0_0_1"/>
<feature type="region of interest" description="Disordered" evidence="1">
    <location>
        <begin position="317"/>
        <end position="352"/>
    </location>
</feature>
<dbReference type="EMBL" id="JOWA01000099">
    <property type="protein sequence ID" value="KEZ42760.1"/>
    <property type="molecule type" value="Genomic_DNA"/>
</dbReference>
<dbReference type="OrthoDB" id="3946796at2759"/>
<feature type="region of interest" description="Disordered" evidence="1">
    <location>
        <begin position="386"/>
        <end position="686"/>
    </location>
</feature>
<evidence type="ECO:0000313" key="3">
    <source>
        <dbReference type="Proteomes" id="UP000028545"/>
    </source>
</evidence>
<evidence type="ECO:0008006" key="4">
    <source>
        <dbReference type="Google" id="ProtNLM"/>
    </source>
</evidence>
<dbReference type="KEGG" id="sapo:SAPIO_CDS6047"/>
<feature type="compositionally biased region" description="Polar residues" evidence="1">
    <location>
        <begin position="323"/>
        <end position="350"/>
    </location>
</feature>
<reference evidence="2 3" key="1">
    <citation type="journal article" date="2014" name="Genome Announc.">
        <title>Draft genome sequence of the pathogenic fungus Scedosporium apiospermum.</title>
        <authorList>
            <person name="Vandeputte P."/>
            <person name="Ghamrawi S."/>
            <person name="Rechenmann M."/>
            <person name="Iltis A."/>
            <person name="Giraud S."/>
            <person name="Fleury M."/>
            <person name="Thornton C."/>
            <person name="Delhaes L."/>
            <person name="Meyer W."/>
            <person name="Papon N."/>
            <person name="Bouchara J.P."/>
        </authorList>
    </citation>
    <scope>NUCLEOTIDE SEQUENCE [LARGE SCALE GENOMIC DNA]</scope>
    <source>
        <strain evidence="2 3">IHEM 14462</strain>
    </source>
</reference>
<sequence>MNSLMTLTPRPDTTDHPSSFTILEDNRIALDGLTESDTDSSAASTPDRNPAGLAHIRALQETCVNVIQSHKSTNIPADYQTSLPESSPTSLTVSFGKLRIASFGTPKEHCAPSADADKPHDIWSPLSARRLPPRPAIGLETFDPPREEQCEIAVVSPYPNAAGIDSPTTFAEPLQPIVEEIPLGEKKQPSKTVAGFQDHPLMQLPACLPGIEDQVAKLQAGQYEYSISYPPTLQPDRNIDADENESPPRSGDKKIAYGCNPARRNAVSKAALRKGIHMTNTITMIASPLEHEVLIREEPKVLIDQLKDTVTEVAQVQAPPSPLQSSGASPSVKTMHSPASVNGFSKSVTPSPVAPRILNIEDSLEALDRLEEELEAVNAVTHLGRVHSPEIPPLGRSPNRASLKPPQPAPRTPAPAVKRPRSSLYAATVRVKSTSSPKTGSGRSRSMSLGAEDHESPKLATAGAPSNSPARKPIPRPASLAPPKPLVKSNRPRTVPTFELPGEAVARRLKEQKEARLSMQVDVGKSPQVARTSTPQRSRSTRVLPRPTFELPGEAISRRKKEQREAKLRAQEEEERKRREFKARPIKASLGQPSTAPRETIASRARQAKVAQEENAGTTGASLKRLSLATAPSSLTGSPQSRGRTTATSPSQVSRATSVSAGSVSGSGKRSTISAEDAVQQKLRGKEILARDNRFANDRDRERAEREMLAKLAREQAAERSRQLSREWAEKQRRKAAAATAAPR</sequence>
<evidence type="ECO:0000313" key="2">
    <source>
        <dbReference type="EMBL" id="KEZ42760.1"/>
    </source>
</evidence>
<name>A0A084G5Z8_PSEDA</name>
<feature type="region of interest" description="Disordered" evidence="1">
    <location>
        <begin position="229"/>
        <end position="256"/>
    </location>
</feature>
<keyword evidence="3" id="KW-1185">Reference proteome</keyword>
<dbReference type="Proteomes" id="UP000028545">
    <property type="component" value="Unassembled WGS sequence"/>
</dbReference>
<dbReference type="RefSeq" id="XP_016642559.1">
    <property type="nucleotide sequence ID" value="XM_016788243.1"/>
</dbReference>
<protein>
    <recommendedName>
        <fullName evidence="4">Carboxylesterase family protein</fullName>
    </recommendedName>
</protein>
<evidence type="ECO:0000256" key="1">
    <source>
        <dbReference type="SAM" id="MobiDB-lite"/>
    </source>
</evidence>
<feature type="compositionally biased region" description="Basic and acidic residues" evidence="1">
    <location>
        <begin position="717"/>
        <end position="731"/>
    </location>
</feature>
<gene>
    <name evidence="2" type="ORF">SAPIO_CDS6047</name>
</gene>
<feature type="region of interest" description="Disordered" evidence="1">
    <location>
        <begin position="717"/>
        <end position="744"/>
    </location>
</feature>
<feature type="compositionally biased region" description="Basic and acidic residues" evidence="1">
    <location>
        <begin position="505"/>
        <end position="516"/>
    </location>
</feature>
<feature type="compositionally biased region" description="Low complexity" evidence="1">
    <location>
        <begin position="653"/>
        <end position="671"/>
    </location>
</feature>
<feature type="compositionally biased region" description="Basic and acidic residues" evidence="1">
    <location>
        <begin position="562"/>
        <end position="578"/>
    </location>
</feature>